<dbReference type="Pfam" id="PF11751">
    <property type="entry name" value="PorP_SprF"/>
    <property type="match status" value="1"/>
</dbReference>
<gene>
    <name evidence="1" type="ORF">KACHI17_00210</name>
</gene>
<dbReference type="InterPro" id="IPR019861">
    <property type="entry name" value="PorP/SprF_Bacteroidetes"/>
</dbReference>
<name>A0AAT9GES4_9BACT</name>
<dbReference type="EMBL" id="AP029612">
    <property type="protein sequence ID" value="BFG69140.1"/>
    <property type="molecule type" value="Genomic_DNA"/>
</dbReference>
<protein>
    <submittedName>
        <fullName evidence="1">Type IX secretion system membrane protein PorP/SprF</fullName>
    </submittedName>
</protein>
<dbReference type="NCBIfam" id="TIGR03519">
    <property type="entry name" value="T9SS_PorP_fam"/>
    <property type="match status" value="1"/>
</dbReference>
<evidence type="ECO:0000313" key="1">
    <source>
        <dbReference type="EMBL" id="BFG69140.1"/>
    </source>
</evidence>
<proteinExistence type="predicted"/>
<sequence>MGSDIEMMFMVTIDMKVMKRCLLIAYLVMVCIIQKVNAQQQIQFSQYVFNPLTVNPAYAGYRGDVYLSAVFRKQWVNIPGAPESGAVSVDGLRLKNNESVGWGFQIATDKLGPQEATNLYANYAYRIQLDHEDTRRFCLGLGFGATQYRIDGSALKFVDDNDQAIPIQSHTRIVPDANFGIFYYTPKSYIGISVMDLLSRYNVDFGYSFNNNRYATMTRSQHIYLNAGTMFTLSDQVKLKPSFMWKEDFKGPSNFDFTVFALLDEKLWLGGSYRTGISIWDKKYLARDLDKRDAFSLIAEIFLTDKLRVGYSYDQMLNGLNNYQNGSHELSIGIRFTKPQGRTISPRYF</sequence>
<accession>A0AAT9GES4</accession>
<dbReference type="AlphaFoldDB" id="A0AAT9GES4"/>
<reference evidence="1" key="1">
    <citation type="submission" date="2024-02" db="EMBL/GenBank/DDBJ databases">
        <title>Sediminibacterium planktonica sp. nov. and Sediminibacterium longus sp. nov., isolated from surface lake and river water.</title>
        <authorList>
            <person name="Watanabe K."/>
            <person name="Takemine S."/>
            <person name="Ishii Y."/>
            <person name="Ogata Y."/>
            <person name="Shindo C."/>
            <person name="Suda W."/>
        </authorList>
    </citation>
    <scope>NUCLEOTIDE SEQUENCE</scope>
    <source>
        <strain evidence="1">KACHI17</strain>
    </source>
</reference>
<organism evidence="1">
    <name type="scientific">Sediminibacterium sp. KACHI17</name>
    <dbReference type="NCBI Taxonomy" id="1751071"/>
    <lineage>
        <taxon>Bacteria</taxon>
        <taxon>Pseudomonadati</taxon>
        <taxon>Bacteroidota</taxon>
        <taxon>Chitinophagia</taxon>
        <taxon>Chitinophagales</taxon>
        <taxon>Chitinophagaceae</taxon>
        <taxon>Sediminibacterium</taxon>
    </lineage>
</organism>